<dbReference type="STRING" id="743788.S8F436"/>
<dbReference type="EMBL" id="KE504187">
    <property type="protein sequence ID" value="EPS96510.1"/>
    <property type="molecule type" value="Genomic_DNA"/>
</dbReference>
<feature type="compositionally biased region" description="Basic and acidic residues" evidence="8">
    <location>
        <begin position="553"/>
        <end position="564"/>
    </location>
</feature>
<evidence type="ECO:0000259" key="9">
    <source>
        <dbReference type="PROSITE" id="PS51192"/>
    </source>
</evidence>
<name>S8F436_FOMSC</name>
<keyword evidence="7" id="KW-0539">Nucleus</keyword>
<sequence>MSVSSSTRIPSPDFDDHASSRTSPTSYSLDGHDAGHPASAQPWSSRANFNAYASCWRVLTETFGHTQYKGEQKKVVEAAVQGRDVFVLAPTGMGKSLCFQLPALAAQDGLTIVVSPLLALMKNQIAKLRSLDVPVVAFTSETSPGEKAQIIDDLATGDPSYRLLYISPEKFCTKEIRSLLTIVYNKGKLNRLVVDEAHCISEWGHDFREEYRKLGSFRTKFPGVPIMALTATATPVVQDDIICNLNMPEEDLFKVVHPFNRENLFYEVRYLSSPDPKYHMKDVLEYIRGIYDRRGRPSSGIIYCRTRARCDELAQYLRVKGLNARPYHRGVKPAQLDRTLKEWEAGGSGEGGVDVKLFNKVCATIAFGMGIDKPDVRYILHYDLPTSFEGYYQETGRGGRDGQPSKCILFYSREDVARVRKLVAGSHERRLVRAGSMDGPMPSQRTVRSLDALIQFAEGVHRCRHVVICQYFGERVDSTNPDVLKMYCNAMCDVCKYPGKAARRKLELSSDQFVSSTLLQQNGSDGDDDRPRPRTTAAREALRTNKPKSAGTSRDELRLDSRDGDGDDSDVGVKPAVSRRESHWSKAETSGASSHGAARKRPNDTDQGGSRYARGTAKKPKWAPPPVQLGMSSRLKQTMKRPFKTPFKSSFALAPAGEEDIAAPVWGHPRKLASKASSMDPGREGPSVSRTGPKDVSPADIASGTGVIEIDSGSDEETSVLPSAPLPPTDIELDASYSTKFPLDERQQIFNGLRRALHVVCETDAAGVSLWSKMRVSSSDEDTKNKLLAAVARDLEFMVVSMCTSLERYKERVQSTLKAVRQLAKPGVWAGKAQSDVDEVQEVIDTLKRVSTSYHQKTTGRNRT</sequence>
<dbReference type="EC" id="5.6.2.4" evidence="7"/>
<dbReference type="InterPro" id="IPR032284">
    <property type="entry name" value="RecQ_Zn-bd"/>
</dbReference>
<dbReference type="OrthoDB" id="10261556at2759"/>
<comment type="catalytic activity">
    <reaction evidence="7">
        <text>ATP + H2O = ADP + phosphate + H(+)</text>
        <dbReference type="Rhea" id="RHEA:13065"/>
        <dbReference type="ChEBI" id="CHEBI:15377"/>
        <dbReference type="ChEBI" id="CHEBI:15378"/>
        <dbReference type="ChEBI" id="CHEBI:30616"/>
        <dbReference type="ChEBI" id="CHEBI:43474"/>
        <dbReference type="ChEBI" id="CHEBI:456216"/>
    </reaction>
</comment>
<keyword evidence="12" id="KW-1185">Reference proteome</keyword>
<dbReference type="GO" id="GO:0016887">
    <property type="term" value="F:ATP hydrolysis activity"/>
    <property type="evidence" value="ECO:0007669"/>
    <property type="project" value="RHEA"/>
</dbReference>
<proteinExistence type="inferred from homology"/>
<dbReference type="Pfam" id="PF00270">
    <property type="entry name" value="DEAD"/>
    <property type="match status" value="1"/>
</dbReference>
<feature type="region of interest" description="Disordered" evidence="8">
    <location>
        <begin position="1"/>
        <end position="42"/>
    </location>
</feature>
<dbReference type="PROSITE" id="PS51194">
    <property type="entry name" value="HELICASE_CTER"/>
    <property type="match status" value="1"/>
</dbReference>
<dbReference type="Proteomes" id="UP000015241">
    <property type="component" value="Unassembled WGS sequence"/>
</dbReference>
<dbReference type="CDD" id="cd17920">
    <property type="entry name" value="DEXHc_RecQ"/>
    <property type="match status" value="1"/>
</dbReference>
<dbReference type="NCBIfam" id="TIGR00614">
    <property type="entry name" value="recQ_fam"/>
    <property type="match status" value="1"/>
</dbReference>
<evidence type="ECO:0000256" key="6">
    <source>
        <dbReference type="ARBA" id="ARBA00034617"/>
    </source>
</evidence>
<evidence type="ECO:0000256" key="3">
    <source>
        <dbReference type="ARBA" id="ARBA00022801"/>
    </source>
</evidence>
<dbReference type="PANTHER" id="PTHR13710:SF152">
    <property type="entry name" value="ATP-DEPENDENT DNA HELICASE Q5"/>
    <property type="match status" value="1"/>
</dbReference>
<dbReference type="GO" id="GO:0005634">
    <property type="term" value="C:nucleus"/>
    <property type="evidence" value="ECO:0007669"/>
    <property type="project" value="UniProtKB-SubCell"/>
</dbReference>
<dbReference type="InterPro" id="IPR011545">
    <property type="entry name" value="DEAD/DEAH_box_helicase_dom"/>
</dbReference>
<feature type="region of interest" description="Disordered" evidence="8">
    <location>
        <begin position="672"/>
        <end position="704"/>
    </location>
</feature>
<keyword evidence="4 7" id="KW-0347">Helicase</keyword>
<dbReference type="GO" id="GO:0043138">
    <property type="term" value="F:3'-5' DNA helicase activity"/>
    <property type="evidence" value="ECO:0007669"/>
    <property type="project" value="UniProtKB-EC"/>
</dbReference>
<reference evidence="11 12" key="1">
    <citation type="journal article" date="2012" name="Science">
        <title>The Paleozoic origin of enzymatic lignin decomposition reconstructed from 31 fungal genomes.</title>
        <authorList>
            <person name="Floudas D."/>
            <person name="Binder M."/>
            <person name="Riley R."/>
            <person name="Barry K."/>
            <person name="Blanchette R.A."/>
            <person name="Henrissat B."/>
            <person name="Martinez A.T."/>
            <person name="Otillar R."/>
            <person name="Spatafora J.W."/>
            <person name="Yadav J.S."/>
            <person name="Aerts A."/>
            <person name="Benoit I."/>
            <person name="Boyd A."/>
            <person name="Carlson A."/>
            <person name="Copeland A."/>
            <person name="Coutinho P.M."/>
            <person name="de Vries R.P."/>
            <person name="Ferreira P."/>
            <person name="Findley K."/>
            <person name="Foster B."/>
            <person name="Gaskell J."/>
            <person name="Glotzer D."/>
            <person name="Gorecki P."/>
            <person name="Heitman J."/>
            <person name="Hesse C."/>
            <person name="Hori C."/>
            <person name="Igarashi K."/>
            <person name="Jurgens J.A."/>
            <person name="Kallen N."/>
            <person name="Kersten P."/>
            <person name="Kohler A."/>
            <person name="Kuees U."/>
            <person name="Kumar T.K.A."/>
            <person name="Kuo A."/>
            <person name="LaButti K."/>
            <person name="Larrondo L.F."/>
            <person name="Lindquist E."/>
            <person name="Ling A."/>
            <person name="Lombard V."/>
            <person name="Lucas S."/>
            <person name="Lundell T."/>
            <person name="Martin R."/>
            <person name="McLaughlin D.J."/>
            <person name="Morgenstern I."/>
            <person name="Morin E."/>
            <person name="Murat C."/>
            <person name="Nagy L.G."/>
            <person name="Nolan M."/>
            <person name="Ohm R.A."/>
            <person name="Patyshakuliyeva A."/>
            <person name="Rokas A."/>
            <person name="Ruiz-Duenas F.J."/>
            <person name="Sabat G."/>
            <person name="Salamov A."/>
            <person name="Samejima M."/>
            <person name="Schmutz J."/>
            <person name="Slot J.C."/>
            <person name="St John F."/>
            <person name="Stenlid J."/>
            <person name="Sun H."/>
            <person name="Sun S."/>
            <person name="Syed K."/>
            <person name="Tsang A."/>
            <person name="Wiebenga A."/>
            <person name="Young D."/>
            <person name="Pisabarro A."/>
            <person name="Eastwood D.C."/>
            <person name="Martin F."/>
            <person name="Cullen D."/>
            <person name="Grigoriev I.V."/>
            <person name="Hibbett D.S."/>
        </authorList>
    </citation>
    <scope>NUCLEOTIDE SEQUENCE</scope>
    <source>
        <strain evidence="12">FP-58527</strain>
    </source>
</reference>
<dbReference type="PANTHER" id="PTHR13710">
    <property type="entry name" value="DNA HELICASE RECQ FAMILY MEMBER"/>
    <property type="match status" value="1"/>
</dbReference>
<dbReference type="AlphaFoldDB" id="S8F436"/>
<dbReference type="GO" id="GO:0009378">
    <property type="term" value="F:four-way junction helicase activity"/>
    <property type="evidence" value="ECO:0007669"/>
    <property type="project" value="TreeGrafter"/>
</dbReference>
<dbReference type="FunFam" id="3.40.50.300:FF:001389">
    <property type="entry name" value="ATP-dependent DNA helicase RecQ"/>
    <property type="match status" value="1"/>
</dbReference>
<feature type="region of interest" description="Disordered" evidence="8">
    <location>
        <begin position="517"/>
        <end position="633"/>
    </location>
</feature>
<protein>
    <recommendedName>
        <fullName evidence="7">ATP-dependent DNA helicase</fullName>
        <ecNumber evidence="7">5.6.2.4</ecNumber>
    </recommendedName>
</protein>
<dbReference type="Pfam" id="PF16124">
    <property type="entry name" value="RecQ_Zn_bind"/>
    <property type="match status" value="1"/>
</dbReference>
<evidence type="ECO:0000256" key="4">
    <source>
        <dbReference type="ARBA" id="ARBA00022806"/>
    </source>
</evidence>
<evidence type="ECO:0000259" key="10">
    <source>
        <dbReference type="PROSITE" id="PS51194"/>
    </source>
</evidence>
<keyword evidence="5 7" id="KW-0067">ATP-binding</keyword>
<gene>
    <name evidence="11" type="ORF">FOMPIDRAFT_1053157</name>
</gene>
<keyword evidence="3 7" id="KW-0378">Hydrolase</keyword>
<accession>S8F436</accession>
<evidence type="ECO:0000256" key="8">
    <source>
        <dbReference type="SAM" id="MobiDB-lite"/>
    </source>
</evidence>
<keyword evidence="2 7" id="KW-0547">Nucleotide-binding</keyword>
<feature type="domain" description="Helicase ATP-binding" evidence="9">
    <location>
        <begin position="76"/>
        <end position="251"/>
    </location>
</feature>
<dbReference type="eggNOG" id="KOG0351">
    <property type="taxonomic scope" value="Eukaryota"/>
</dbReference>
<evidence type="ECO:0000313" key="12">
    <source>
        <dbReference type="Proteomes" id="UP000015241"/>
    </source>
</evidence>
<comment type="catalytic activity">
    <reaction evidence="6 7">
        <text>Couples ATP hydrolysis with the unwinding of duplex DNA by translocating in the 3'-5' direction.</text>
        <dbReference type="EC" id="5.6.2.4"/>
    </reaction>
</comment>
<dbReference type="GO" id="GO:0005694">
    <property type="term" value="C:chromosome"/>
    <property type="evidence" value="ECO:0007669"/>
    <property type="project" value="TreeGrafter"/>
</dbReference>
<dbReference type="PROSITE" id="PS51192">
    <property type="entry name" value="HELICASE_ATP_BIND_1"/>
    <property type="match status" value="1"/>
</dbReference>
<dbReference type="InterPro" id="IPR027417">
    <property type="entry name" value="P-loop_NTPase"/>
</dbReference>
<dbReference type="Gene3D" id="3.40.50.300">
    <property type="entry name" value="P-loop containing nucleotide triphosphate hydrolases"/>
    <property type="match status" value="2"/>
</dbReference>
<dbReference type="GO" id="GO:0000724">
    <property type="term" value="P:double-strand break repair via homologous recombination"/>
    <property type="evidence" value="ECO:0007669"/>
    <property type="project" value="TreeGrafter"/>
</dbReference>
<dbReference type="InParanoid" id="S8F436"/>
<dbReference type="InterPro" id="IPR004589">
    <property type="entry name" value="DNA_helicase_ATP-dep_RecQ"/>
</dbReference>
<dbReference type="GO" id="GO:0005737">
    <property type="term" value="C:cytoplasm"/>
    <property type="evidence" value="ECO:0007669"/>
    <property type="project" value="TreeGrafter"/>
</dbReference>
<evidence type="ECO:0000313" key="11">
    <source>
        <dbReference type="EMBL" id="EPS96510.1"/>
    </source>
</evidence>
<dbReference type="GO" id="GO:0003676">
    <property type="term" value="F:nucleic acid binding"/>
    <property type="evidence" value="ECO:0007669"/>
    <property type="project" value="InterPro"/>
</dbReference>
<dbReference type="GO" id="GO:0005524">
    <property type="term" value="F:ATP binding"/>
    <property type="evidence" value="ECO:0007669"/>
    <property type="project" value="UniProtKB-KW"/>
</dbReference>
<organism evidence="11 12">
    <name type="scientific">Fomitopsis schrenkii</name>
    <name type="common">Brown rot fungus</name>
    <dbReference type="NCBI Taxonomy" id="2126942"/>
    <lineage>
        <taxon>Eukaryota</taxon>
        <taxon>Fungi</taxon>
        <taxon>Dikarya</taxon>
        <taxon>Basidiomycota</taxon>
        <taxon>Agaricomycotina</taxon>
        <taxon>Agaricomycetes</taxon>
        <taxon>Polyporales</taxon>
        <taxon>Fomitopsis</taxon>
    </lineage>
</organism>
<evidence type="ECO:0000256" key="5">
    <source>
        <dbReference type="ARBA" id="ARBA00022840"/>
    </source>
</evidence>
<evidence type="ECO:0000256" key="2">
    <source>
        <dbReference type="ARBA" id="ARBA00022741"/>
    </source>
</evidence>
<evidence type="ECO:0000256" key="1">
    <source>
        <dbReference type="ARBA" id="ARBA00005446"/>
    </source>
</evidence>
<evidence type="ECO:0000256" key="7">
    <source>
        <dbReference type="RuleBase" id="RU364117"/>
    </source>
</evidence>
<dbReference type="SUPFAM" id="SSF52540">
    <property type="entry name" value="P-loop containing nucleoside triphosphate hydrolases"/>
    <property type="match status" value="1"/>
</dbReference>
<dbReference type="SMART" id="SM00490">
    <property type="entry name" value="HELICc"/>
    <property type="match status" value="1"/>
</dbReference>
<dbReference type="InterPro" id="IPR001650">
    <property type="entry name" value="Helicase_C-like"/>
</dbReference>
<comment type="subcellular location">
    <subcellularLocation>
        <location evidence="7">Nucleus</location>
    </subcellularLocation>
</comment>
<dbReference type="HOGENOM" id="CLU_001103_12_0_1"/>
<dbReference type="Pfam" id="PF00271">
    <property type="entry name" value="Helicase_C"/>
    <property type="match status" value="1"/>
</dbReference>
<dbReference type="SMART" id="SM00487">
    <property type="entry name" value="DEXDc"/>
    <property type="match status" value="1"/>
</dbReference>
<feature type="domain" description="Helicase C-terminal" evidence="10">
    <location>
        <begin position="279"/>
        <end position="454"/>
    </location>
</feature>
<comment type="similarity">
    <text evidence="1 7">Belongs to the helicase family. RecQ subfamily.</text>
</comment>
<dbReference type="InterPro" id="IPR014001">
    <property type="entry name" value="Helicase_ATP-bd"/>
</dbReference>